<dbReference type="SUPFAM" id="SSF52172">
    <property type="entry name" value="CheY-like"/>
    <property type="match status" value="1"/>
</dbReference>
<dbReference type="InterPro" id="IPR001789">
    <property type="entry name" value="Sig_transdc_resp-reg_receiver"/>
</dbReference>
<dbReference type="Gene3D" id="3.40.50.2300">
    <property type="match status" value="1"/>
</dbReference>
<dbReference type="Pfam" id="PF00072">
    <property type="entry name" value="Response_reg"/>
    <property type="match status" value="1"/>
</dbReference>
<protein>
    <submittedName>
        <fullName evidence="4">Response regulator</fullName>
    </submittedName>
</protein>
<dbReference type="SMART" id="SM00448">
    <property type="entry name" value="REC"/>
    <property type="match status" value="1"/>
</dbReference>
<organism evidence="4 5">
    <name type="scientific">Thioclava kandeliae</name>
    <dbReference type="NCBI Taxonomy" id="3070818"/>
    <lineage>
        <taxon>Bacteria</taxon>
        <taxon>Pseudomonadati</taxon>
        <taxon>Pseudomonadota</taxon>
        <taxon>Alphaproteobacteria</taxon>
        <taxon>Rhodobacterales</taxon>
        <taxon>Paracoccaceae</taxon>
        <taxon>Thioclava</taxon>
    </lineage>
</organism>
<dbReference type="InterPro" id="IPR011006">
    <property type="entry name" value="CheY-like_superfamily"/>
</dbReference>
<dbReference type="Proteomes" id="UP001438953">
    <property type="component" value="Unassembled WGS sequence"/>
</dbReference>
<dbReference type="InterPro" id="IPR050595">
    <property type="entry name" value="Bact_response_regulator"/>
</dbReference>
<dbReference type="EMBL" id="JAYWLC010000004">
    <property type="protein sequence ID" value="MER5171414.1"/>
    <property type="molecule type" value="Genomic_DNA"/>
</dbReference>
<name>A0ABV1SES8_9RHOB</name>
<dbReference type="PANTHER" id="PTHR44591:SF25">
    <property type="entry name" value="CHEMOTAXIS TWO-COMPONENT RESPONSE REGULATOR"/>
    <property type="match status" value="1"/>
</dbReference>
<evidence type="ECO:0000256" key="2">
    <source>
        <dbReference type="PROSITE-ProRule" id="PRU00169"/>
    </source>
</evidence>
<proteinExistence type="predicted"/>
<dbReference type="PROSITE" id="PS50110">
    <property type="entry name" value="RESPONSE_REGULATORY"/>
    <property type="match status" value="1"/>
</dbReference>
<keyword evidence="5" id="KW-1185">Reference proteome</keyword>
<sequence length="121" mass="13278">MTKTIVTIDDSPSVRQMVSATLTRAGYRVIEAADGEDALAKLQGERPNAILTDQNMPKMDGLTFIRTYRARPEALGVPIVFISTETRDDLKQQAKAAGAMGWMVKPFDQQQLLNVVKKVAG</sequence>
<feature type="modified residue" description="4-aspartylphosphate" evidence="2">
    <location>
        <position position="53"/>
    </location>
</feature>
<evidence type="ECO:0000313" key="4">
    <source>
        <dbReference type="EMBL" id="MER5171414.1"/>
    </source>
</evidence>
<reference evidence="4 5" key="1">
    <citation type="submission" date="2024-01" db="EMBL/GenBank/DDBJ databases">
        <authorList>
            <person name="Deng Y."/>
            <person name="Su J."/>
        </authorList>
    </citation>
    <scope>NUCLEOTIDE SEQUENCE [LARGE SCALE GENOMIC DNA]</scope>
    <source>
        <strain evidence="4 5">CPCC 100088</strain>
    </source>
</reference>
<accession>A0ABV1SES8</accession>
<keyword evidence="1 2" id="KW-0597">Phosphoprotein</keyword>
<reference evidence="4 5" key="2">
    <citation type="submission" date="2024-06" db="EMBL/GenBank/DDBJ databases">
        <title>Thioclava kandeliae sp. nov. from a rhizosphere soil sample of Kandelia candel in a mangrove.</title>
        <authorList>
            <person name="Mu T."/>
        </authorList>
    </citation>
    <scope>NUCLEOTIDE SEQUENCE [LARGE SCALE GENOMIC DNA]</scope>
    <source>
        <strain evidence="4 5">CPCC 100088</strain>
    </source>
</reference>
<dbReference type="RefSeq" id="WP_339112614.1">
    <property type="nucleotide sequence ID" value="NZ_JAYWLC010000004.1"/>
</dbReference>
<evidence type="ECO:0000313" key="5">
    <source>
        <dbReference type="Proteomes" id="UP001438953"/>
    </source>
</evidence>
<evidence type="ECO:0000259" key="3">
    <source>
        <dbReference type="PROSITE" id="PS50110"/>
    </source>
</evidence>
<dbReference type="PANTHER" id="PTHR44591">
    <property type="entry name" value="STRESS RESPONSE REGULATOR PROTEIN 1"/>
    <property type="match status" value="1"/>
</dbReference>
<feature type="domain" description="Response regulatory" evidence="3">
    <location>
        <begin position="4"/>
        <end position="120"/>
    </location>
</feature>
<gene>
    <name evidence="4" type="ORF">VSX56_06455</name>
</gene>
<comment type="caution">
    <text evidence="4">The sequence shown here is derived from an EMBL/GenBank/DDBJ whole genome shotgun (WGS) entry which is preliminary data.</text>
</comment>
<evidence type="ECO:0000256" key="1">
    <source>
        <dbReference type="ARBA" id="ARBA00022553"/>
    </source>
</evidence>